<keyword evidence="3" id="KW-0808">Transferase</keyword>
<feature type="transmembrane region" description="Helical" evidence="8">
    <location>
        <begin position="322"/>
        <end position="344"/>
    </location>
</feature>
<keyword evidence="4 8" id="KW-0812">Transmembrane</keyword>
<feature type="transmembrane region" description="Helical" evidence="8">
    <location>
        <begin position="296"/>
        <end position="316"/>
    </location>
</feature>
<feature type="transmembrane region" description="Helical" evidence="8">
    <location>
        <begin position="158"/>
        <end position="176"/>
    </location>
</feature>
<keyword evidence="6 8" id="KW-0472">Membrane</keyword>
<proteinExistence type="predicted"/>
<gene>
    <name evidence="9" type="ORF">NHU_01495</name>
</gene>
<evidence type="ECO:0000256" key="1">
    <source>
        <dbReference type="ARBA" id="ARBA00004651"/>
    </source>
</evidence>
<feature type="transmembrane region" description="Helical" evidence="8">
    <location>
        <begin position="98"/>
        <end position="117"/>
    </location>
</feature>
<name>A0A0D6B0I8_RHOSU</name>
<dbReference type="InterPro" id="IPR000715">
    <property type="entry name" value="Glycosyl_transferase_4"/>
</dbReference>
<keyword evidence="7" id="KW-0460">Magnesium</keyword>
<keyword evidence="5 8" id="KW-1133">Transmembrane helix</keyword>
<feature type="transmembrane region" description="Helical" evidence="8">
    <location>
        <begin position="129"/>
        <end position="151"/>
    </location>
</feature>
<dbReference type="Proteomes" id="UP000064912">
    <property type="component" value="Chromosome"/>
</dbReference>
<feature type="transmembrane region" description="Helical" evidence="8">
    <location>
        <begin position="211"/>
        <end position="228"/>
    </location>
</feature>
<dbReference type="GO" id="GO:0046872">
    <property type="term" value="F:metal ion binding"/>
    <property type="evidence" value="ECO:0007669"/>
    <property type="project" value="UniProtKB-KW"/>
</dbReference>
<keyword evidence="7" id="KW-0479">Metal-binding</keyword>
<feature type="transmembrane region" description="Helical" evidence="8">
    <location>
        <begin position="182"/>
        <end position="199"/>
    </location>
</feature>
<dbReference type="AlphaFoldDB" id="A0A0D6B0I8"/>
<dbReference type="GO" id="GO:0016780">
    <property type="term" value="F:phosphotransferase activity, for other substituted phosphate groups"/>
    <property type="evidence" value="ECO:0007669"/>
    <property type="project" value="InterPro"/>
</dbReference>
<dbReference type="EMBL" id="AP014800">
    <property type="protein sequence ID" value="BAQ68653.1"/>
    <property type="molecule type" value="Genomic_DNA"/>
</dbReference>
<dbReference type="KEGG" id="rsu:NHU_01495"/>
<evidence type="ECO:0000256" key="5">
    <source>
        <dbReference type="ARBA" id="ARBA00022989"/>
    </source>
</evidence>
<dbReference type="PATRIC" id="fig|35806.4.peg.1544"/>
<sequence length="363" mass="38494">MFPVFLLSSSCCAALLLARPRALSPTRRDDVAAVQAAHRRPTQRSGGIAVFLALAAGAVTLPANLVQTYAALIAAALPLFLVGLLEDIGQPMTPLRRLAAATASSLLATVLLGLWIGRVDLAAADALLRFAPVAILFTSFAVVGIVNAFNLIDGMNGLASGIGSLTAMGLGLVALHAGQADLAQAAFVIAAALLGFLVFNFPFGAIFLGDSGAYVTGFLLAWMSIILLDRVEEASAWAMLLIFFWPVADTFLAMLRRTLAGRRTDQPDRLHFHQFTMRALEILWLGRQRRFLSNPATSVAIWVLASAPVLTGVVLWNAPGAAVRALGFYALLFALTYLLGIRLLKRPRRGAIASGPVVPGARI</sequence>
<dbReference type="Pfam" id="PF00953">
    <property type="entry name" value="Glycos_transf_4"/>
    <property type="match status" value="1"/>
</dbReference>
<dbReference type="CDD" id="cd06853">
    <property type="entry name" value="GT_WecA_like"/>
    <property type="match status" value="1"/>
</dbReference>
<evidence type="ECO:0000256" key="3">
    <source>
        <dbReference type="ARBA" id="ARBA00022679"/>
    </source>
</evidence>
<dbReference type="GO" id="GO:0009103">
    <property type="term" value="P:lipopolysaccharide biosynthetic process"/>
    <property type="evidence" value="ECO:0007669"/>
    <property type="project" value="TreeGrafter"/>
</dbReference>
<evidence type="ECO:0000256" key="7">
    <source>
        <dbReference type="PIRSR" id="PIRSR600715-1"/>
    </source>
</evidence>
<comment type="subcellular location">
    <subcellularLocation>
        <location evidence="1">Cell membrane</location>
        <topology evidence="1">Multi-pass membrane protein</topology>
    </subcellularLocation>
</comment>
<feature type="transmembrane region" description="Helical" evidence="8">
    <location>
        <begin position="234"/>
        <end position="255"/>
    </location>
</feature>
<keyword evidence="2" id="KW-1003">Cell membrane</keyword>
<dbReference type="GO" id="GO:0005886">
    <property type="term" value="C:plasma membrane"/>
    <property type="evidence" value="ECO:0007669"/>
    <property type="project" value="UniProtKB-SubCell"/>
</dbReference>
<dbReference type="eggNOG" id="COG0472">
    <property type="taxonomic scope" value="Bacteria"/>
</dbReference>
<evidence type="ECO:0000256" key="4">
    <source>
        <dbReference type="ARBA" id="ARBA00022692"/>
    </source>
</evidence>
<feature type="transmembrane region" description="Helical" evidence="8">
    <location>
        <begin position="69"/>
        <end position="86"/>
    </location>
</feature>
<evidence type="ECO:0000256" key="2">
    <source>
        <dbReference type="ARBA" id="ARBA00022475"/>
    </source>
</evidence>
<dbReference type="GO" id="GO:0044038">
    <property type="term" value="P:cell wall macromolecule biosynthetic process"/>
    <property type="evidence" value="ECO:0007669"/>
    <property type="project" value="TreeGrafter"/>
</dbReference>
<dbReference type="PANTHER" id="PTHR22926:SF3">
    <property type="entry name" value="UNDECAPRENYL-PHOSPHATE ALPHA-N-ACETYLGLUCOSAMINYL 1-PHOSPHATE TRANSFERASE"/>
    <property type="match status" value="1"/>
</dbReference>
<evidence type="ECO:0008006" key="11">
    <source>
        <dbReference type="Google" id="ProtNLM"/>
    </source>
</evidence>
<protein>
    <recommendedName>
        <fullName evidence="11">UDP-phosphate N-acetylglucosaminyl 1-phosphate transferase</fullName>
    </recommendedName>
</protein>
<evidence type="ECO:0000313" key="10">
    <source>
        <dbReference type="Proteomes" id="UP000064912"/>
    </source>
</evidence>
<dbReference type="PANTHER" id="PTHR22926">
    <property type="entry name" value="PHOSPHO-N-ACETYLMURAMOYL-PENTAPEPTIDE-TRANSFERASE"/>
    <property type="match status" value="1"/>
</dbReference>
<reference evidence="9" key="1">
    <citation type="submission" date="2015-02" db="EMBL/GenBank/DDBJ databases">
        <title>Genome sequene of Rhodovulum sulfidophilum DSM 2351.</title>
        <authorList>
            <person name="Nagao N."/>
        </authorList>
    </citation>
    <scope>NUCLEOTIDE SEQUENCE [LARGE SCALE GENOMIC DNA]</scope>
    <source>
        <strain evidence="9">DSM 2351</strain>
    </source>
</reference>
<organism evidence="9 10">
    <name type="scientific">Rhodovulum sulfidophilum</name>
    <name type="common">Rhodobacter sulfidophilus</name>
    <dbReference type="NCBI Taxonomy" id="35806"/>
    <lineage>
        <taxon>Bacteria</taxon>
        <taxon>Pseudomonadati</taxon>
        <taxon>Pseudomonadota</taxon>
        <taxon>Alphaproteobacteria</taxon>
        <taxon>Rhodobacterales</taxon>
        <taxon>Paracoccaceae</taxon>
        <taxon>Rhodovulum</taxon>
    </lineage>
</organism>
<feature type="binding site" evidence="7">
    <location>
        <position position="210"/>
    </location>
    <ligand>
        <name>Mg(2+)</name>
        <dbReference type="ChEBI" id="CHEBI:18420"/>
    </ligand>
</feature>
<feature type="binding site" evidence="7">
    <location>
        <position position="150"/>
    </location>
    <ligand>
        <name>Mg(2+)</name>
        <dbReference type="ChEBI" id="CHEBI:18420"/>
    </ligand>
</feature>
<accession>A0A0D6B0I8</accession>
<evidence type="ECO:0000313" key="9">
    <source>
        <dbReference type="EMBL" id="BAQ68653.1"/>
    </source>
</evidence>
<evidence type="ECO:0000256" key="6">
    <source>
        <dbReference type="ARBA" id="ARBA00023136"/>
    </source>
</evidence>
<comment type="cofactor">
    <cofactor evidence="7">
        <name>Mg(2+)</name>
        <dbReference type="ChEBI" id="CHEBI:18420"/>
    </cofactor>
</comment>
<dbReference type="GO" id="GO:0071555">
    <property type="term" value="P:cell wall organization"/>
    <property type="evidence" value="ECO:0007669"/>
    <property type="project" value="TreeGrafter"/>
</dbReference>
<evidence type="ECO:0000256" key="8">
    <source>
        <dbReference type="SAM" id="Phobius"/>
    </source>
</evidence>